<dbReference type="SUPFAM" id="SSF103481">
    <property type="entry name" value="Multidrug resistance efflux transporter EmrE"/>
    <property type="match status" value="2"/>
</dbReference>
<evidence type="ECO:0000256" key="2">
    <source>
        <dbReference type="SAM" id="MobiDB-lite"/>
    </source>
</evidence>
<feature type="transmembrane region" description="Helical" evidence="3">
    <location>
        <begin position="121"/>
        <end position="138"/>
    </location>
</feature>
<evidence type="ECO:0000256" key="3">
    <source>
        <dbReference type="SAM" id="Phobius"/>
    </source>
</evidence>
<gene>
    <name evidence="5" type="ORF">D6T64_19130</name>
</gene>
<dbReference type="Proteomes" id="UP000272015">
    <property type="component" value="Unassembled WGS sequence"/>
</dbReference>
<feature type="transmembrane region" description="Helical" evidence="3">
    <location>
        <begin position="293"/>
        <end position="317"/>
    </location>
</feature>
<feature type="domain" description="EamA" evidence="4">
    <location>
        <begin position="150"/>
        <end position="280"/>
    </location>
</feature>
<feature type="domain" description="EamA" evidence="4">
    <location>
        <begin position="10"/>
        <end position="136"/>
    </location>
</feature>
<keyword evidence="3" id="KW-0472">Membrane</keyword>
<keyword evidence="6" id="KW-1185">Reference proteome</keyword>
<dbReference type="GO" id="GO:0016020">
    <property type="term" value="C:membrane"/>
    <property type="evidence" value="ECO:0007669"/>
    <property type="project" value="InterPro"/>
</dbReference>
<evidence type="ECO:0000313" key="6">
    <source>
        <dbReference type="Proteomes" id="UP000272015"/>
    </source>
</evidence>
<dbReference type="InterPro" id="IPR052756">
    <property type="entry name" value="Alkyne_AA_exporter"/>
</dbReference>
<accession>A0A3A5MKN7</accession>
<evidence type="ECO:0000259" key="4">
    <source>
        <dbReference type="Pfam" id="PF00892"/>
    </source>
</evidence>
<keyword evidence="3" id="KW-0812">Transmembrane</keyword>
<feature type="transmembrane region" description="Helical" evidence="3">
    <location>
        <begin position="150"/>
        <end position="171"/>
    </location>
</feature>
<feature type="transmembrane region" description="Helical" evidence="3">
    <location>
        <begin position="178"/>
        <end position="195"/>
    </location>
</feature>
<name>A0A3A5MKN7_9MICO</name>
<feature type="region of interest" description="Disordered" evidence="2">
    <location>
        <begin position="325"/>
        <end position="344"/>
    </location>
</feature>
<dbReference type="PANTHER" id="PTHR12715:SF4">
    <property type="entry name" value="EAMA DOMAIN-CONTAINING PROTEIN"/>
    <property type="match status" value="1"/>
</dbReference>
<protein>
    <submittedName>
        <fullName evidence="5">DMT family transporter</fullName>
    </submittedName>
</protein>
<feature type="transmembrane region" description="Helical" evidence="3">
    <location>
        <begin position="35"/>
        <end position="52"/>
    </location>
</feature>
<dbReference type="InterPro" id="IPR037185">
    <property type="entry name" value="EmrE-like"/>
</dbReference>
<dbReference type="PANTHER" id="PTHR12715">
    <property type="entry name" value="TRANSPORTER, DRUG/METABOLITE EXPORTER FAMILY"/>
    <property type="match status" value="1"/>
</dbReference>
<dbReference type="InterPro" id="IPR000620">
    <property type="entry name" value="EamA_dom"/>
</dbReference>
<proteinExistence type="inferred from homology"/>
<evidence type="ECO:0000256" key="1">
    <source>
        <dbReference type="ARBA" id="ARBA00007362"/>
    </source>
</evidence>
<feature type="transmembrane region" description="Helical" evidence="3">
    <location>
        <begin position="238"/>
        <end position="257"/>
    </location>
</feature>
<evidence type="ECO:0000313" key="5">
    <source>
        <dbReference type="EMBL" id="RJT85720.1"/>
    </source>
</evidence>
<comment type="similarity">
    <text evidence="1">Belongs to the EamA transporter family.</text>
</comment>
<feature type="transmembrane region" description="Helical" evidence="3">
    <location>
        <begin position="96"/>
        <end position="114"/>
    </location>
</feature>
<feature type="transmembrane region" description="Helical" evidence="3">
    <location>
        <begin position="64"/>
        <end position="84"/>
    </location>
</feature>
<keyword evidence="3" id="KW-1133">Transmembrane helix</keyword>
<feature type="transmembrane region" description="Helical" evidence="3">
    <location>
        <begin position="207"/>
        <end position="226"/>
    </location>
</feature>
<dbReference type="Gene3D" id="1.10.3730.20">
    <property type="match status" value="1"/>
</dbReference>
<comment type="caution">
    <text evidence="5">The sequence shown here is derived from an EMBL/GenBank/DDBJ whole genome shotgun (WGS) entry which is preliminary data.</text>
</comment>
<dbReference type="Pfam" id="PF00892">
    <property type="entry name" value="EamA"/>
    <property type="match status" value="2"/>
</dbReference>
<organism evidence="5 6">
    <name type="scientific">Cryobacterium melibiosiphilum</name>
    <dbReference type="NCBI Taxonomy" id="995039"/>
    <lineage>
        <taxon>Bacteria</taxon>
        <taxon>Bacillati</taxon>
        <taxon>Actinomycetota</taxon>
        <taxon>Actinomycetes</taxon>
        <taxon>Micrococcales</taxon>
        <taxon>Microbacteriaceae</taxon>
        <taxon>Cryobacterium</taxon>
    </lineage>
</organism>
<dbReference type="EMBL" id="QZVS01000095">
    <property type="protein sequence ID" value="RJT85720.1"/>
    <property type="molecule type" value="Genomic_DNA"/>
</dbReference>
<dbReference type="AlphaFoldDB" id="A0A3A5MKN7"/>
<reference evidence="5 6" key="1">
    <citation type="submission" date="2018-09" db="EMBL/GenBank/DDBJ databases">
        <title>Novel species of Cryobacterium.</title>
        <authorList>
            <person name="Liu Q."/>
            <person name="Xin Y.-H."/>
        </authorList>
    </citation>
    <scope>NUCLEOTIDE SEQUENCE [LARGE SCALE GENOMIC DNA]</scope>
    <source>
        <strain evidence="5 6">Hh39</strain>
    </source>
</reference>
<feature type="transmembrane region" description="Helical" evidence="3">
    <location>
        <begin position="263"/>
        <end position="281"/>
    </location>
</feature>
<sequence>MHVLMRADVLMVLASAPAYVATREALSVFSPQDLTPLRYLASAALLGLYMFVRRQRVRLTRRDMPRMLAVALCGYGGYGLLLNFGQATVPAGTTSLLLNISPVFAFVLGYFILVERTTLRGYLGMGVAVLGVVVITLGDSTATGFQGNTLLIVAAALLLSIFLIVQQPLLARMPPVEVVFWGCLVGGIATLPTARFDPLPAQVPASVWLALTVLIVLGTAVAYALWNVTLARTSVAEGGSLLLVIPIFSVLLGWALLGEVPSMAAVLGGAAALMGVTMLSTATHAREQAGPGLLTGAIPIIAALPLVNALTGSITIISPPVPPVPPAPQKTEVAAGASRGDRIG</sequence>